<dbReference type="InterPro" id="IPR036162">
    <property type="entry name" value="Resolvase-like_N_sf"/>
</dbReference>
<dbReference type="InterPro" id="IPR006118">
    <property type="entry name" value="Recombinase_CS"/>
</dbReference>
<keyword evidence="3" id="KW-0238">DNA-binding</keyword>
<evidence type="ECO:0000313" key="8">
    <source>
        <dbReference type="EMBL" id="KSU88919.1"/>
    </source>
</evidence>
<accession>A0A0V8JPF5</accession>
<comment type="caution">
    <text evidence="8">The sequence shown here is derived from an EMBL/GenBank/DDBJ whole genome shotgun (WGS) entry which is preliminary data.</text>
</comment>
<feature type="domain" description="Resolvase/invertase-type recombinase catalytic" evidence="7">
    <location>
        <begin position="4"/>
        <end position="136"/>
    </location>
</feature>
<keyword evidence="4" id="KW-0233">DNA recombination</keyword>
<dbReference type="GO" id="GO:0015074">
    <property type="term" value="P:DNA integration"/>
    <property type="evidence" value="ECO:0007669"/>
    <property type="project" value="UniProtKB-KW"/>
</dbReference>
<dbReference type="Gene3D" id="1.10.10.60">
    <property type="entry name" value="Homeodomain-like"/>
    <property type="match status" value="1"/>
</dbReference>
<organism evidence="8 9">
    <name type="scientific">Priestia veravalensis</name>
    <dbReference type="NCBI Taxonomy" id="1414648"/>
    <lineage>
        <taxon>Bacteria</taxon>
        <taxon>Bacillati</taxon>
        <taxon>Bacillota</taxon>
        <taxon>Bacilli</taxon>
        <taxon>Bacillales</taxon>
        <taxon>Bacillaceae</taxon>
        <taxon>Priestia</taxon>
    </lineage>
</organism>
<name>A0A0V8JPF5_9BACI</name>
<comment type="similarity">
    <text evidence="1">Belongs to the site-specific recombinase resolvase family.</text>
</comment>
<dbReference type="PROSITE" id="PS51736">
    <property type="entry name" value="RECOMBINASES_3"/>
    <property type="match status" value="1"/>
</dbReference>
<dbReference type="InterPro" id="IPR006119">
    <property type="entry name" value="Resolv_N"/>
</dbReference>
<dbReference type="PANTHER" id="PTHR30461:SF26">
    <property type="entry name" value="RESOLVASE HOMOLOG YNEB"/>
    <property type="match status" value="1"/>
</dbReference>
<dbReference type="Gene3D" id="3.40.50.1390">
    <property type="entry name" value="Resolvase, N-terminal catalytic domain"/>
    <property type="match status" value="1"/>
</dbReference>
<dbReference type="InterPro" id="IPR050639">
    <property type="entry name" value="SSR_resolvase"/>
</dbReference>
<dbReference type="GO" id="GO:0003677">
    <property type="term" value="F:DNA binding"/>
    <property type="evidence" value="ECO:0007669"/>
    <property type="project" value="UniProtKB-KW"/>
</dbReference>
<dbReference type="SUPFAM" id="SSF53041">
    <property type="entry name" value="Resolvase-like"/>
    <property type="match status" value="1"/>
</dbReference>
<dbReference type="AlphaFoldDB" id="A0A0V8JPF5"/>
<evidence type="ECO:0000256" key="6">
    <source>
        <dbReference type="PROSITE-ProRule" id="PRU10137"/>
    </source>
</evidence>
<reference evidence="8 9" key="1">
    <citation type="submission" date="2015-11" db="EMBL/GenBank/DDBJ databases">
        <title>Bacillus caseinolyticus sp nov.</title>
        <authorList>
            <person name="Dastager S.G."/>
            <person name="Mawlankar R."/>
        </authorList>
    </citation>
    <scope>NUCLEOTIDE SEQUENCE [LARGE SCALE GENOMIC DNA]</scope>
    <source>
        <strain evidence="8 9">SGD-V-76</strain>
    </source>
</reference>
<dbReference type="Pfam" id="PF00239">
    <property type="entry name" value="Resolvase"/>
    <property type="match status" value="1"/>
</dbReference>
<dbReference type="PROSITE" id="PS00398">
    <property type="entry name" value="RECOMBINASES_2"/>
    <property type="match status" value="1"/>
</dbReference>
<evidence type="ECO:0000259" key="7">
    <source>
        <dbReference type="PROSITE" id="PS51736"/>
    </source>
</evidence>
<evidence type="ECO:0000256" key="1">
    <source>
        <dbReference type="ARBA" id="ARBA00009913"/>
    </source>
</evidence>
<evidence type="ECO:0000313" key="9">
    <source>
        <dbReference type="Proteomes" id="UP000053681"/>
    </source>
</evidence>
<proteinExistence type="inferred from homology"/>
<dbReference type="EMBL" id="LNQP01000013">
    <property type="protein sequence ID" value="KSU88919.1"/>
    <property type="molecule type" value="Genomic_DNA"/>
</dbReference>
<dbReference type="FunFam" id="3.40.50.1390:FF:000001">
    <property type="entry name" value="DNA recombinase"/>
    <property type="match status" value="1"/>
</dbReference>
<evidence type="ECO:0000256" key="5">
    <source>
        <dbReference type="PIRSR" id="PIRSR606118-50"/>
    </source>
</evidence>
<gene>
    <name evidence="8" type="ORF">AS180_05325</name>
</gene>
<dbReference type="RefSeq" id="WP_062686522.1">
    <property type="nucleotide sequence ID" value="NZ_KQ758633.1"/>
</dbReference>
<dbReference type="SUPFAM" id="SSF46689">
    <property type="entry name" value="Homeodomain-like"/>
    <property type="match status" value="1"/>
</dbReference>
<keyword evidence="2" id="KW-0229">DNA integration</keyword>
<dbReference type="InterPro" id="IPR009057">
    <property type="entry name" value="Homeodomain-like_sf"/>
</dbReference>
<dbReference type="CDD" id="cd03768">
    <property type="entry name" value="SR_ResInv"/>
    <property type="match status" value="1"/>
</dbReference>
<dbReference type="SMART" id="SM00857">
    <property type="entry name" value="Resolvase"/>
    <property type="match status" value="1"/>
</dbReference>
<evidence type="ECO:0000256" key="4">
    <source>
        <dbReference type="ARBA" id="ARBA00023172"/>
    </source>
</evidence>
<dbReference type="Proteomes" id="UP000053681">
    <property type="component" value="Unassembled WGS sequence"/>
</dbReference>
<evidence type="ECO:0000256" key="2">
    <source>
        <dbReference type="ARBA" id="ARBA00022908"/>
    </source>
</evidence>
<dbReference type="PANTHER" id="PTHR30461">
    <property type="entry name" value="DNA-INVERTASE FROM LAMBDOID PROPHAGE"/>
    <property type="match status" value="1"/>
</dbReference>
<protein>
    <submittedName>
        <fullName evidence="8">Resolvase</fullName>
    </submittedName>
</protein>
<sequence length="193" mass="21884">MSGELVGYARVSSLSQDYALQVEKLELYGCTKIFYEKQQANAKRPEFKKALDYLKEGDTLVVYKIDRLARSTRDLHNIVHSLKEKGVGVVFIKEQIDFSTPAGKLMFTMLGAIAEFERDLINERTTEGRERAKKQGKHIGRIGQSEKQVQQALKLFAEREVNELSVNDIVKLTGVPRSTIYAKSKQISKKDAD</sequence>
<keyword evidence="9" id="KW-1185">Reference proteome</keyword>
<dbReference type="GO" id="GO:0000150">
    <property type="term" value="F:DNA strand exchange activity"/>
    <property type="evidence" value="ECO:0007669"/>
    <property type="project" value="InterPro"/>
</dbReference>
<feature type="active site" description="O-(5'-phospho-DNA)-serine intermediate" evidence="5 6">
    <location>
        <position position="12"/>
    </location>
</feature>
<dbReference type="PROSITE" id="PS00397">
    <property type="entry name" value="RECOMBINASES_1"/>
    <property type="match status" value="1"/>
</dbReference>
<evidence type="ECO:0000256" key="3">
    <source>
        <dbReference type="ARBA" id="ARBA00023125"/>
    </source>
</evidence>